<name>A0ABR2V100_9PEZI</name>
<dbReference type="Proteomes" id="UP001408356">
    <property type="component" value="Unassembled WGS sequence"/>
</dbReference>
<protein>
    <submittedName>
        <fullName evidence="2">Uncharacterized protein</fullName>
    </submittedName>
</protein>
<accession>A0ABR2V100</accession>
<evidence type="ECO:0000313" key="3">
    <source>
        <dbReference type="Proteomes" id="UP001408356"/>
    </source>
</evidence>
<feature type="region of interest" description="Disordered" evidence="1">
    <location>
        <begin position="93"/>
        <end position="116"/>
    </location>
</feature>
<feature type="compositionally biased region" description="Polar residues" evidence="1">
    <location>
        <begin position="95"/>
        <end position="116"/>
    </location>
</feature>
<evidence type="ECO:0000313" key="2">
    <source>
        <dbReference type="EMBL" id="KAK9420608.1"/>
    </source>
</evidence>
<gene>
    <name evidence="2" type="ORF">SUNI508_06348</name>
</gene>
<evidence type="ECO:0000256" key="1">
    <source>
        <dbReference type="SAM" id="MobiDB-lite"/>
    </source>
</evidence>
<keyword evidence="3" id="KW-1185">Reference proteome</keyword>
<proteinExistence type="predicted"/>
<reference evidence="2 3" key="1">
    <citation type="journal article" date="2024" name="J. Plant Pathol.">
        <title>Sequence and assembly of the genome of Seiridium unicorne, isolate CBS 538.82, causal agent of cypress canker disease.</title>
        <authorList>
            <person name="Scali E."/>
            <person name="Rocca G.D."/>
            <person name="Danti R."/>
            <person name="Garbelotto M."/>
            <person name="Barberini S."/>
            <person name="Baroncelli R."/>
            <person name="Emiliani G."/>
        </authorList>
    </citation>
    <scope>NUCLEOTIDE SEQUENCE [LARGE SCALE GENOMIC DNA]</scope>
    <source>
        <strain evidence="2 3">BM-138-508</strain>
    </source>
</reference>
<sequence length="384" mass="41999">MLTPLPQQTILALLQRAYQVWKGVHKFSASIFSVNLDSQQQSIELPYPAVKCVIGQCLEIFANNSWAWLVVGSFYDDKDHELWHIEVIIGRKPSPTESQSDQQRFTHNTPNSTASSSPWLDYRPLQQLATTFPTFTDNTPLPHLHLSPYSYAMSTAIGRGWNPTSGYDVGGLPPGTSFAGMGFQAMPDSGYGVCMPFAAVAPTWVPGPPGSAGPVYTMNANGYQIPVPVVPGQPGGPRYPTAHPVISSECPALNLQNSTGGMGCEPGYNYYFPAEHTKIHVLKSRDPPWRLSHATDLTFAAYHVPVQITLGDLMKGFGATNPTAKKNKITEITQGGSGQWYKGVTFSADDEDGMLMCLKDLGWDSSRTGRQGEKSVVWLWVTKD</sequence>
<organism evidence="2 3">
    <name type="scientific">Seiridium unicorne</name>
    <dbReference type="NCBI Taxonomy" id="138068"/>
    <lineage>
        <taxon>Eukaryota</taxon>
        <taxon>Fungi</taxon>
        <taxon>Dikarya</taxon>
        <taxon>Ascomycota</taxon>
        <taxon>Pezizomycotina</taxon>
        <taxon>Sordariomycetes</taxon>
        <taxon>Xylariomycetidae</taxon>
        <taxon>Amphisphaeriales</taxon>
        <taxon>Sporocadaceae</taxon>
        <taxon>Seiridium</taxon>
    </lineage>
</organism>
<comment type="caution">
    <text evidence="2">The sequence shown here is derived from an EMBL/GenBank/DDBJ whole genome shotgun (WGS) entry which is preliminary data.</text>
</comment>
<dbReference type="EMBL" id="JARVKF010000224">
    <property type="protein sequence ID" value="KAK9420608.1"/>
    <property type="molecule type" value="Genomic_DNA"/>
</dbReference>